<dbReference type="EMBL" id="PHHF01000026">
    <property type="protein sequence ID" value="PTD25190.1"/>
    <property type="molecule type" value="Genomic_DNA"/>
</dbReference>
<sequence>MERRDRPFLGVSPAPNSRVSRIWGAGARPYDPDMPGIRPEVTMGTRCTICSRLVAIAGLALLWAAPARAYPPDEPVKEMSENAKAAGAMAGGHDLLVVPIPLSNPTLGSGLTLAGVMFYNPNQSPEPWITGVGVMKTSNGSWGAGAFHSMSLDHDRFRITGFAGYGNANIKFYGIGPHAGDRGVSVKLDEKGAGAMLQAQMRIVKNVYIGPRYQFLDLKTTIKNPNPIFPDLNIPPFEADSKLSQIGPVLTYDRRDNSLNPRNGELFNIQWMFNVKALGSDFSSDKITIAGNVYRPLSKTTVLALHASVCGASKGTPFYDLCLYGMNNDLRGYEAGRYRDGATWAAQAEIRQHLFWRIGAVVFGGVGGVSPSLGHLTDTKFLPAGGGGLRFQPSRKTNVNLRLDFAVGKHSNALYFSIAEAF</sequence>
<proteinExistence type="predicted"/>
<evidence type="ECO:0000313" key="5">
    <source>
        <dbReference type="Proteomes" id="UP000241206"/>
    </source>
</evidence>
<dbReference type="InterPro" id="IPR000184">
    <property type="entry name" value="Bac_surfAg_D15"/>
</dbReference>
<gene>
    <name evidence="4" type="ORF">CV103_06400</name>
</gene>
<dbReference type="AlphaFoldDB" id="A0A2T4I5I2"/>
<evidence type="ECO:0000256" key="1">
    <source>
        <dbReference type="ARBA" id="ARBA00004370"/>
    </source>
</evidence>
<feature type="domain" description="Bacterial surface antigen (D15)" evidence="3">
    <location>
        <begin position="116"/>
        <end position="369"/>
    </location>
</feature>
<evidence type="ECO:0000256" key="2">
    <source>
        <dbReference type="ARBA" id="ARBA00023136"/>
    </source>
</evidence>
<organism evidence="4 5">
    <name type="scientific">Edaphosphingomonas fennica</name>
    <dbReference type="NCBI Taxonomy" id="114404"/>
    <lineage>
        <taxon>Bacteria</taxon>
        <taxon>Pseudomonadati</taxon>
        <taxon>Pseudomonadota</taxon>
        <taxon>Alphaproteobacteria</taxon>
        <taxon>Sphingomonadales</taxon>
        <taxon>Rhizorhabdaceae</taxon>
        <taxon>Edaphosphingomonas</taxon>
    </lineage>
</organism>
<name>A0A2T4I5I2_9SPHN</name>
<keyword evidence="5" id="KW-1185">Reference proteome</keyword>
<protein>
    <recommendedName>
        <fullName evidence="3">Bacterial surface antigen (D15) domain-containing protein</fullName>
    </recommendedName>
</protein>
<reference evidence="4 5" key="1">
    <citation type="submission" date="2017-11" db="EMBL/GenBank/DDBJ databases">
        <title>Sphingomonas oleivorans sp. nov., isolated from oil-contaminated soil.</title>
        <authorList>
            <person name="Wang L."/>
            <person name="Chen L."/>
        </authorList>
    </citation>
    <scope>NUCLEOTIDE SEQUENCE [LARGE SCALE GENOMIC DNA]</scope>
    <source>
        <strain evidence="4 5">K101</strain>
    </source>
</reference>
<dbReference type="Gene3D" id="2.40.160.50">
    <property type="entry name" value="membrane protein fhac: a member of the omp85/tpsb transporter family"/>
    <property type="match status" value="1"/>
</dbReference>
<evidence type="ECO:0000313" key="4">
    <source>
        <dbReference type="EMBL" id="PTD25190.1"/>
    </source>
</evidence>
<keyword evidence="2" id="KW-0472">Membrane</keyword>
<dbReference type="GO" id="GO:0019867">
    <property type="term" value="C:outer membrane"/>
    <property type="evidence" value="ECO:0007669"/>
    <property type="project" value="InterPro"/>
</dbReference>
<comment type="caution">
    <text evidence="4">The sequence shown here is derived from an EMBL/GenBank/DDBJ whole genome shotgun (WGS) entry which is preliminary data.</text>
</comment>
<evidence type="ECO:0000259" key="3">
    <source>
        <dbReference type="Pfam" id="PF01103"/>
    </source>
</evidence>
<comment type="subcellular location">
    <subcellularLocation>
        <location evidence="1">Membrane</location>
    </subcellularLocation>
</comment>
<dbReference type="Proteomes" id="UP000241206">
    <property type="component" value="Unassembled WGS sequence"/>
</dbReference>
<accession>A0A2T4I5I2</accession>
<dbReference type="Pfam" id="PF01103">
    <property type="entry name" value="Omp85"/>
    <property type="match status" value="1"/>
</dbReference>